<keyword evidence="4" id="KW-0175">Coiled coil</keyword>
<keyword evidence="5" id="KW-0539">Nucleus</keyword>
<feature type="region of interest" description="Disordered" evidence="6">
    <location>
        <begin position="1"/>
        <end position="86"/>
    </location>
</feature>
<comment type="subcellular location">
    <subcellularLocation>
        <location evidence="1">Nucleus</location>
    </subcellularLocation>
</comment>
<dbReference type="Gene3D" id="1.25.10.10">
    <property type="entry name" value="Leucine-rich Repeat Variant"/>
    <property type="match status" value="1"/>
</dbReference>
<dbReference type="Pfam" id="PF08216">
    <property type="entry name" value="CTNNBL"/>
    <property type="match status" value="1"/>
</dbReference>
<accession>A0AAJ0DK52</accession>
<evidence type="ECO:0000313" key="8">
    <source>
        <dbReference type="EMBL" id="KAK3051965.1"/>
    </source>
</evidence>
<dbReference type="GO" id="GO:0010467">
    <property type="term" value="P:gene expression"/>
    <property type="evidence" value="ECO:0007669"/>
    <property type="project" value="UniProtKB-ARBA"/>
</dbReference>
<evidence type="ECO:0000256" key="3">
    <source>
        <dbReference type="ARBA" id="ARBA00022737"/>
    </source>
</evidence>
<keyword evidence="3" id="KW-0677">Repeat</keyword>
<dbReference type="FunFam" id="1.25.10.10:FF:001136">
    <property type="entry name" value="Beta-catenin-like protein 1"/>
    <property type="match status" value="1"/>
</dbReference>
<proteinExistence type="predicted"/>
<dbReference type="EMBL" id="JAWDJX010000023">
    <property type="protein sequence ID" value="KAK3051965.1"/>
    <property type="molecule type" value="Genomic_DNA"/>
</dbReference>
<feature type="region of interest" description="Disordered" evidence="6">
    <location>
        <begin position="1032"/>
        <end position="1060"/>
    </location>
</feature>
<reference evidence="8" key="1">
    <citation type="submission" date="2023-04" db="EMBL/GenBank/DDBJ databases">
        <title>Black Yeasts Isolated from many extreme environments.</title>
        <authorList>
            <person name="Coleine C."/>
            <person name="Stajich J.E."/>
            <person name="Selbmann L."/>
        </authorList>
    </citation>
    <scope>NUCLEOTIDE SEQUENCE</scope>
    <source>
        <strain evidence="8">CCFEE 5312</strain>
    </source>
</reference>
<name>A0AAJ0DK52_9PEZI</name>
<evidence type="ECO:0000256" key="5">
    <source>
        <dbReference type="ARBA" id="ARBA00023242"/>
    </source>
</evidence>
<dbReference type="SMART" id="SM01156">
    <property type="entry name" value="DUF1716"/>
    <property type="match status" value="1"/>
</dbReference>
<dbReference type="InterPro" id="IPR013180">
    <property type="entry name" value="CTNNBL1_N"/>
</dbReference>
<feature type="compositionally biased region" description="Polar residues" evidence="6">
    <location>
        <begin position="36"/>
        <end position="46"/>
    </location>
</feature>
<dbReference type="AlphaFoldDB" id="A0AAJ0DK52"/>
<evidence type="ECO:0000256" key="1">
    <source>
        <dbReference type="ARBA" id="ARBA00004123"/>
    </source>
</evidence>
<dbReference type="InterPro" id="IPR016024">
    <property type="entry name" value="ARM-type_fold"/>
</dbReference>
<sequence length="1060" mass="118992">MTSVDDLFKKPNLPSGSTKRKFEAPDAQEVYKATKLSASSSPNGTAHINGATVEDDNEDDDTEAGPQLPPDDEDDDKEGRFFGGGVTKGTAEALDYLDQQDEDGYKEEKIDSAWLRRLAVSFEKKVTKNSQLRARYDGEPEKFMASEADLDAEVKSWSLVSEHPELYKEFAESDSLALLVGLLAHENTDIAIGAIEIISELLDEDVQAEQDQWDALVGALLDADLLELLMSNLARLDEANESDRSGVYHSLAVLESLADQQTIAERIGQEKVLMWLCNRIKQPEKPLGQNKQYAAEVLQVLLQSSPLPRKRLAIDIEGVDLFLQLLAAYRKRDPLKESQEEEYAENIFDALTCVADEADGKRKFIEAEGIELCLIMLKESTFSKIRALRLLDHAAAGQGAAPAEVCEKLVDAGGLKILFSMFMKKVDNTTIEHLLGIFSALLRLLPGESAARIRTLAKFLEKDNEKITKLAQLRKDYARRVASVDEGIQVEQRMIDDEEREERADEFFSRRLDGGLFCLQTIDVVLAWLIAEDAGAKDHISSHLDGLTDIQKSLQDQLALLDPQAVDDEDHSYTLRFLSPRCEVLYRHLDLRPMEIKGGMKYANERFRFERLTTLFMSRPRLAVLVRHLSLRPTFTTEQSRLRKVPAAVRRLIECATDNIRDTSDWLGDYAYGSEDAMLAVLLCLFPKLKSLDISVPDDAKWTIHVLSVGKGYHELLGISEQKLAQSLPPQERYLIDRPVLSELQELCWFCTGDHGSSLPTGVFALPSARRAYLYHVEHELEDWEVDLERDENTLQFKTLPSSSSSIEQIELRNCAPNDDNAGHILRVPKALTSFIYEMGPIDPSQFFTEGSCRIIRQGLERHTTSLHTLSLTYAENDAPEPEVEAKAIGSLQAFTSLTNLRLATIFVFGGVYTDLGNDHWDPLNPNDSKPVETGLMDILPPNVRSLELTRCEDHFTRTCAAVKYLLTQRIALPALSSISLEISESASEHLCVDTFYASLKELATQSGIWLGLSQDFEVPEEEMGWGFDEDVKWAKQEGDDTEQNKQRVHMSISDARRNG</sequence>
<dbReference type="PANTHER" id="PTHR14978">
    <property type="entry name" value="BETA-CATENIN-LIKE PROTEIN 1 NUCLEAR ASSOCIATED PROTEIN"/>
    <property type="match status" value="1"/>
</dbReference>
<evidence type="ECO:0000256" key="6">
    <source>
        <dbReference type="SAM" id="MobiDB-lite"/>
    </source>
</evidence>
<dbReference type="InterPro" id="IPR011989">
    <property type="entry name" value="ARM-like"/>
</dbReference>
<dbReference type="InterPro" id="IPR056867">
    <property type="entry name" value="LRR_15"/>
</dbReference>
<gene>
    <name evidence="8" type="ORF">LTR09_006919</name>
</gene>
<dbReference type="Proteomes" id="UP001271007">
    <property type="component" value="Unassembled WGS sequence"/>
</dbReference>
<evidence type="ECO:0000256" key="4">
    <source>
        <dbReference type="ARBA" id="ARBA00023054"/>
    </source>
</evidence>
<feature type="compositionally biased region" description="Acidic residues" evidence="6">
    <location>
        <begin position="53"/>
        <end position="63"/>
    </location>
</feature>
<comment type="caution">
    <text evidence="8">The sequence shown here is derived from an EMBL/GenBank/DDBJ whole genome shotgun (WGS) entry which is preliminary data.</text>
</comment>
<dbReference type="InterPro" id="IPR039678">
    <property type="entry name" value="CTNNBL1"/>
</dbReference>
<dbReference type="PANTHER" id="PTHR14978:SF0">
    <property type="entry name" value="BETA-CATENIN-LIKE PROTEIN 1"/>
    <property type="match status" value="1"/>
</dbReference>
<keyword evidence="9" id="KW-1185">Reference proteome</keyword>
<evidence type="ECO:0000259" key="7">
    <source>
        <dbReference type="SMART" id="SM01156"/>
    </source>
</evidence>
<dbReference type="Pfam" id="PF24969">
    <property type="entry name" value="LRR_15"/>
    <property type="match status" value="1"/>
</dbReference>
<dbReference type="GO" id="GO:0005681">
    <property type="term" value="C:spliceosomal complex"/>
    <property type="evidence" value="ECO:0007669"/>
    <property type="project" value="TreeGrafter"/>
</dbReference>
<organism evidence="8 9">
    <name type="scientific">Extremus antarcticus</name>
    <dbReference type="NCBI Taxonomy" id="702011"/>
    <lineage>
        <taxon>Eukaryota</taxon>
        <taxon>Fungi</taxon>
        <taxon>Dikarya</taxon>
        <taxon>Ascomycota</taxon>
        <taxon>Pezizomycotina</taxon>
        <taxon>Dothideomycetes</taxon>
        <taxon>Dothideomycetidae</taxon>
        <taxon>Mycosphaerellales</taxon>
        <taxon>Extremaceae</taxon>
        <taxon>Extremus</taxon>
    </lineage>
</organism>
<feature type="compositionally biased region" description="Basic and acidic residues" evidence="6">
    <location>
        <begin position="1032"/>
        <end position="1046"/>
    </location>
</feature>
<feature type="domain" description="Beta-catenin-like protein 1 N-terminal" evidence="7">
    <location>
        <begin position="89"/>
        <end position="195"/>
    </location>
</feature>
<keyword evidence="2" id="KW-0597">Phosphoprotein</keyword>
<dbReference type="SUPFAM" id="SSF48371">
    <property type="entry name" value="ARM repeat"/>
    <property type="match status" value="1"/>
</dbReference>
<evidence type="ECO:0000256" key="2">
    <source>
        <dbReference type="ARBA" id="ARBA00022553"/>
    </source>
</evidence>
<evidence type="ECO:0000313" key="9">
    <source>
        <dbReference type="Proteomes" id="UP001271007"/>
    </source>
</evidence>
<protein>
    <recommendedName>
        <fullName evidence="7">Beta-catenin-like protein 1 N-terminal domain-containing protein</fullName>
    </recommendedName>
</protein>